<dbReference type="GO" id="GO:0005829">
    <property type="term" value="C:cytosol"/>
    <property type="evidence" value="ECO:0007669"/>
    <property type="project" value="UniProtKB-SubCell"/>
</dbReference>
<evidence type="ECO:0000256" key="9">
    <source>
        <dbReference type="ARBA" id="ARBA00034629"/>
    </source>
</evidence>
<gene>
    <name evidence="13" type="ORF">CDL15_Pgr025627</name>
</gene>
<name>A0A218WBE4_PUNGR</name>
<evidence type="ECO:0000256" key="7">
    <source>
        <dbReference type="ARBA" id="ARBA00022840"/>
    </source>
</evidence>
<proteinExistence type="inferred from homology"/>
<dbReference type="GO" id="GO:0052723">
    <property type="term" value="F:inositol hexakisphosphate 1-kinase activity"/>
    <property type="evidence" value="ECO:0007669"/>
    <property type="project" value="RHEA"/>
</dbReference>
<keyword evidence="3 10" id="KW-0963">Cytoplasm</keyword>
<dbReference type="InterPro" id="IPR025753">
    <property type="entry name" value="AAA_N_dom"/>
</dbReference>
<dbReference type="Gene3D" id="3.40.50.1240">
    <property type="entry name" value="Phosphoglycerate mutase-like"/>
    <property type="match status" value="1"/>
</dbReference>
<sequence>MDPKNMFANLGSMLASTMFLWAVFQQYFPTHHIRGQIDKYFQRAFNFFYLYVQVTFNEHTGERFMRSEAYSAIENYLSITSSTQAKRLKADIGRNNQSLVLSMDNYEEVADEFGGLRLWWAFGKTVSRTEAFSFFSSTDEKRPFLINELEQQHLLHDRRKVYERLEIYGIPVPRYALVNREVLNQELDYFVEEEDYVEVHGNRFWKPFVEKPVDGDNHSIMIYYPSSAGGGMKELFRKVGNRSSDFNPEVRLVRREGSYIYEEFMPTGGTDVKVYTVGPEYAHAEARKSPVVDGVVMRNPDGKEVRYPVLLTPAEKQMAREVCGFDLLRSEGRSYVCDVNGWSFVKNSYKYYDDAACVLRKMFLEEKAPHLSSTIPPVLPWKINEPVQPSEGLTRQGSGIIGTFGQAEELRCVIAIIRHGDRTPKQKVKLKVTEEKLLNLMLKYNGGRPRSETKLKSAVQLQDLLDATRILVPRARSDRESNSEAEDIEHAEKLSQVKAVLEKGGHFSGIYRKVQLKPLKWIKVAKANGEGEEERPVEALMVLKYGGVLTHAGRKQAEELGRYFRNNMYPGEGTGLLCLHSTYRHDLKIYSSDEGRVQMSAAAFAKGLLDLEGQLTPILVSLVSKDSSMLDGLDSASIEIEAAKAMLNEIITLGAKIGHCIGSSDWPWMADGAGLPDNASDLLPKLVELTKKVTEQVKLLAMEEDEKLTETSVYDVIPPYDQAKALGKTNIDVDRIAAGLPCGSLLPLSLDRYDLLHNAHLNLDGLDELFKVAQLLADGVIPNEYGINPKQKLKIGSKIARRLLGKILIDLRNTREEAIYVAGLKSKQEQQSKLSDAEKDESDDPLKHHTCYEEFRRCSSNGEKALDQDDEDDRETKYRLDPKYANVRTPDRHVRTRLYFTSESHIHSLMNVLQYCNLDDSLQGEDSLVCHSGLERLYKTKELDYMSYIVLRMFENTEMNDSEAASLHQEHTLPIMGPERLQEVGSYLTLEKIEKMIRPFAMPAEDFPPPSTPQGFSGYFSKSAAVLERLVALEDPKRFQMEMTFSRGADLSPLEDNTELRKLLIETSSKSIIMIKDIDCSLDLTGQRKEKPKEEDEDEKNPMKKLAMDNREAKPSKVTLSGLLNFIDGLWSACRRERLIVFTNHDESCGEARPGSYPKRPNG</sequence>
<comment type="catalytic activity">
    <reaction evidence="9">
        <text>1D-myo-inositol hexakisphosphate + ATP = 1-diphospho-1D-myo-inositol 2,3,4,5,6-pentakisphosphate + ADP</text>
        <dbReference type="Rhea" id="RHEA:37459"/>
        <dbReference type="ChEBI" id="CHEBI:30616"/>
        <dbReference type="ChEBI" id="CHEBI:58130"/>
        <dbReference type="ChEBI" id="CHEBI:74946"/>
        <dbReference type="ChEBI" id="CHEBI:456216"/>
        <dbReference type="EC" id="2.7.4.24"/>
    </reaction>
    <physiologicalReaction direction="left-to-right" evidence="9">
        <dbReference type="Rhea" id="RHEA:37460"/>
    </physiologicalReaction>
</comment>
<dbReference type="SUPFAM" id="SSF56059">
    <property type="entry name" value="Glutathione synthetase ATP-binding domain-like"/>
    <property type="match status" value="1"/>
</dbReference>
<evidence type="ECO:0000313" key="13">
    <source>
        <dbReference type="EMBL" id="OWM69778.1"/>
    </source>
</evidence>
<feature type="region of interest" description="Disordered" evidence="11">
    <location>
        <begin position="1086"/>
        <end position="1112"/>
    </location>
</feature>
<dbReference type="PROSITE" id="PS00616">
    <property type="entry name" value="HIS_ACID_PHOSPHAT_1"/>
    <property type="match status" value="1"/>
</dbReference>
<comment type="function">
    <text evidence="10">Bifunctional inositol kinase that acts in concert with the IP6K kinases to synthesize the diphosphate group-containing inositol pyrophosphates diphosphoinositol pentakisphosphate, PP-InsP5, and bis-diphosphoinositol tetrakisphosphate, (PP)2-InsP4. PP-InsP5 and (PP)2-InsP4, also respectively called InsP7 and InsP8, may regulate a variety of cellular processes, including apoptosis, vesicle trafficking, cytoskeletal dynamics, and exocytosis. Phosphorylates inositol hexakisphosphate (InsP6).</text>
</comment>
<dbReference type="GO" id="GO:0005524">
    <property type="term" value="F:ATP binding"/>
    <property type="evidence" value="ECO:0007669"/>
    <property type="project" value="UniProtKB-KW"/>
</dbReference>
<evidence type="ECO:0000256" key="5">
    <source>
        <dbReference type="ARBA" id="ARBA00022741"/>
    </source>
</evidence>
<dbReference type="PANTHER" id="PTHR12750">
    <property type="entry name" value="DIPHOSPHOINOSITOL PENTAKISPHOSPHATE KINASE"/>
    <property type="match status" value="1"/>
</dbReference>
<dbReference type="GO" id="GO:0006020">
    <property type="term" value="P:inositol metabolic process"/>
    <property type="evidence" value="ECO:0007669"/>
    <property type="project" value="TreeGrafter"/>
</dbReference>
<evidence type="ECO:0000256" key="1">
    <source>
        <dbReference type="ARBA" id="ARBA00004514"/>
    </source>
</evidence>
<dbReference type="CDD" id="cd07061">
    <property type="entry name" value="HP_HAP_like"/>
    <property type="match status" value="1"/>
</dbReference>
<dbReference type="EMBL" id="MTKT01004810">
    <property type="protein sequence ID" value="OWM69778.1"/>
    <property type="molecule type" value="Genomic_DNA"/>
</dbReference>
<evidence type="ECO:0000256" key="11">
    <source>
        <dbReference type="SAM" id="MobiDB-lite"/>
    </source>
</evidence>
<keyword evidence="7 10" id="KW-0067">ATP-binding</keyword>
<organism evidence="13 14">
    <name type="scientific">Punica granatum</name>
    <name type="common">Pomegranate</name>
    <dbReference type="NCBI Taxonomy" id="22663"/>
    <lineage>
        <taxon>Eukaryota</taxon>
        <taxon>Viridiplantae</taxon>
        <taxon>Streptophyta</taxon>
        <taxon>Embryophyta</taxon>
        <taxon>Tracheophyta</taxon>
        <taxon>Spermatophyta</taxon>
        <taxon>Magnoliopsida</taxon>
        <taxon>eudicotyledons</taxon>
        <taxon>Gunneridae</taxon>
        <taxon>Pentapetalae</taxon>
        <taxon>rosids</taxon>
        <taxon>malvids</taxon>
        <taxon>Myrtales</taxon>
        <taxon>Lythraceae</taxon>
        <taxon>Punica</taxon>
    </lineage>
</organism>
<dbReference type="AlphaFoldDB" id="A0A218WBE4"/>
<evidence type="ECO:0000256" key="4">
    <source>
        <dbReference type="ARBA" id="ARBA00022679"/>
    </source>
</evidence>
<reference evidence="14" key="1">
    <citation type="journal article" date="2017" name="Plant J.">
        <title>The pomegranate (Punica granatum L.) genome and the genomics of punicalagin biosynthesis.</title>
        <authorList>
            <person name="Qin G."/>
            <person name="Xu C."/>
            <person name="Ming R."/>
            <person name="Tang H."/>
            <person name="Guyot R."/>
            <person name="Kramer E.M."/>
            <person name="Hu Y."/>
            <person name="Yi X."/>
            <person name="Qi Y."/>
            <person name="Xu X."/>
            <person name="Gao Z."/>
            <person name="Pan H."/>
            <person name="Jian J."/>
            <person name="Tian Y."/>
            <person name="Yue Z."/>
            <person name="Xu Y."/>
        </authorList>
    </citation>
    <scope>NUCLEOTIDE SEQUENCE [LARGE SCALE GENOMIC DNA]</scope>
    <source>
        <strain evidence="14">cv. Dabenzi</strain>
    </source>
</reference>
<protein>
    <recommendedName>
        <fullName evidence="10">Inositol hexakisphosphate and diphosphoinositol-pentakisphosphate kinase</fullName>
        <ecNumber evidence="10">2.7.4.24</ecNumber>
    </recommendedName>
</protein>
<dbReference type="FunFam" id="3.30.470.20:FF:000019">
    <property type="entry name" value="Inositol hexakisphosphate and diphosphoinositol-pentakisphosphate kinase"/>
    <property type="match status" value="1"/>
</dbReference>
<keyword evidence="6 10" id="KW-0418">Kinase</keyword>
<comment type="subcellular location">
    <subcellularLocation>
        <location evidence="1 10">Cytoplasm</location>
        <location evidence="1 10">Cytosol</location>
    </subcellularLocation>
</comment>
<keyword evidence="5 10" id="KW-0547">Nucleotide-binding</keyword>
<dbReference type="Gene3D" id="3.40.50.300">
    <property type="entry name" value="P-loop containing nucleotide triphosphate hydrolases"/>
    <property type="match status" value="1"/>
</dbReference>
<evidence type="ECO:0000313" key="14">
    <source>
        <dbReference type="Proteomes" id="UP000197138"/>
    </source>
</evidence>
<feature type="domain" description="AAA-type ATPase N-terminal" evidence="12">
    <location>
        <begin position="31"/>
        <end position="122"/>
    </location>
</feature>
<accession>A0A218WBE4</accession>
<keyword evidence="4 10" id="KW-0808">Transferase</keyword>
<dbReference type="InterPro" id="IPR029033">
    <property type="entry name" value="His_PPase_superfam"/>
</dbReference>
<dbReference type="Pfam" id="PF14363">
    <property type="entry name" value="AAA_assoc"/>
    <property type="match status" value="1"/>
</dbReference>
<evidence type="ECO:0000256" key="8">
    <source>
        <dbReference type="ARBA" id="ARBA00033696"/>
    </source>
</evidence>
<comment type="caution">
    <text evidence="13">The sequence shown here is derived from an EMBL/GenBank/DDBJ whole genome shotgun (WGS) entry which is preliminary data.</text>
</comment>
<evidence type="ECO:0000256" key="6">
    <source>
        <dbReference type="ARBA" id="ARBA00022777"/>
    </source>
</evidence>
<dbReference type="SUPFAM" id="SSF53254">
    <property type="entry name" value="Phosphoglycerate mutase-like"/>
    <property type="match status" value="1"/>
</dbReference>
<evidence type="ECO:0000256" key="3">
    <source>
        <dbReference type="ARBA" id="ARBA00022490"/>
    </source>
</evidence>
<dbReference type="InterPro" id="IPR000560">
    <property type="entry name" value="His_Pase_clade-2"/>
</dbReference>
<evidence type="ECO:0000259" key="12">
    <source>
        <dbReference type="Pfam" id="PF14363"/>
    </source>
</evidence>
<dbReference type="InterPro" id="IPR037446">
    <property type="entry name" value="His_Pase_VIP1"/>
</dbReference>
<dbReference type="Gene3D" id="3.30.470.20">
    <property type="entry name" value="ATP-grasp fold, B domain"/>
    <property type="match status" value="1"/>
</dbReference>
<dbReference type="InterPro" id="IPR027417">
    <property type="entry name" value="P-loop_NTPase"/>
</dbReference>
<dbReference type="Pfam" id="PF00328">
    <property type="entry name" value="His_Phos_2"/>
    <property type="match status" value="1"/>
</dbReference>
<evidence type="ECO:0000256" key="2">
    <source>
        <dbReference type="ARBA" id="ARBA00005609"/>
    </source>
</evidence>
<dbReference type="Proteomes" id="UP000197138">
    <property type="component" value="Unassembled WGS sequence"/>
</dbReference>
<comment type="similarity">
    <text evidence="2 10">Belongs to the histidine acid phosphatase family. VIP1 subfamily.</text>
</comment>
<dbReference type="InterPro" id="IPR033379">
    <property type="entry name" value="Acid_Pase_AS"/>
</dbReference>
<dbReference type="EC" id="2.7.4.24" evidence="10"/>
<evidence type="ECO:0000256" key="10">
    <source>
        <dbReference type="RuleBase" id="RU365032"/>
    </source>
</evidence>
<comment type="catalytic activity">
    <reaction evidence="8">
        <text>5-diphospho-1D-myo-inositol 1,2,3,4,6-pentakisphosphate + ATP + H(+) = 1,5-bis(diphospho)-1D-myo-inositol 2,3,4,6-tetrakisphosphate + ADP</text>
        <dbReference type="Rhea" id="RHEA:10276"/>
        <dbReference type="ChEBI" id="CHEBI:15378"/>
        <dbReference type="ChEBI" id="CHEBI:30616"/>
        <dbReference type="ChEBI" id="CHEBI:58628"/>
        <dbReference type="ChEBI" id="CHEBI:77983"/>
        <dbReference type="ChEBI" id="CHEBI:456216"/>
        <dbReference type="EC" id="2.7.4.24"/>
    </reaction>
    <physiologicalReaction direction="left-to-right" evidence="8">
        <dbReference type="Rhea" id="RHEA:10277"/>
    </physiologicalReaction>
</comment>
<dbReference type="PANTHER" id="PTHR12750:SF9">
    <property type="entry name" value="INOSITOL HEXAKISPHOSPHATE AND DIPHOSPHOINOSITOL-PENTAKISPHOSPHATE KINASE"/>
    <property type="match status" value="1"/>
</dbReference>
<dbReference type="GO" id="GO:0032958">
    <property type="term" value="P:inositol phosphate biosynthetic process"/>
    <property type="evidence" value="ECO:0007669"/>
    <property type="project" value="TreeGrafter"/>
</dbReference>
<dbReference type="GO" id="GO:0033857">
    <property type="term" value="F:5-diphosphoinositol pentakisphosphate 1-kinase activity"/>
    <property type="evidence" value="ECO:0007669"/>
    <property type="project" value="TreeGrafter"/>
</dbReference>